<reference evidence="1 2" key="1">
    <citation type="journal article" date="2008" name="Proc. Natl. Acad. Sci. U.S.A.">
        <title>Niche adaptation and genome expansion in the chlorophyll d-producing cyanobacterium Acaryochloris marina.</title>
        <authorList>
            <person name="Swingley W.D."/>
            <person name="Chen M."/>
            <person name="Cheung P.C."/>
            <person name="Conrad A.L."/>
            <person name="Dejesa L.C."/>
            <person name="Hao J."/>
            <person name="Honchak B.M."/>
            <person name="Karbach L.E."/>
            <person name="Kurdoglu A."/>
            <person name="Lahiri S."/>
            <person name="Mastrian S.D."/>
            <person name="Miyashita H."/>
            <person name="Page L."/>
            <person name="Ramakrishna P."/>
            <person name="Satoh S."/>
            <person name="Sattley W.M."/>
            <person name="Shimada Y."/>
            <person name="Taylor H.L."/>
            <person name="Tomo T."/>
            <person name="Tsuchiya T."/>
            <person name="Wang Z.T."/>
            <person name="Raymond J."/>
            <person name="Mimuro M."/>
            <person name="Blankenship R.E."/>
            <person name="Touchman J.W."/>
        </authorList>
    </citation>
    <scope>NUCLEOTIDE SEQUENCE [LARGE SCALE GENOMIC DNA]</scope>
    <source>
        <strain evidence="2">MBIC 11017</strain>
        <plasmid evidence="2">Plasmid pREB2</plasmid>
    </source>
</reference>
<dbReference type="AlphaFoldDB" id="A8ZLD6"/>
<gene>
    <name evidence="1" type="ordered locus">AM1_B0244</name>
</gene>
<dbReference type="HOGENOM" id="CLU_2802497_0_0_3"/>
<dbReference type="Proteomes" id="UP000000268">
    <property type="component" value="Plasmid pREB2"/>
</dbReference>
<evidence type="ECO:0000313" key="1">
    <source>
        <dbReference type="EMBL" id="ABW31963.1"/>
    </source>
</evidence>
<evidence type="ECO:0000313" key="2">
    <source>
        <dbReference type="Proteomes" id="UP000000268"/>
    </source>
</evidence>
<proteinExistence type="predicted"/>
<organism evidence="1 2">
    <name type="scientific">Acaryochloris marina (strain MBIC 11017)</name>
    <dbReference type="NCBI Taxonomy" id="329726"/>
    <lineage>
        <taxon>Bacteria</taxon>
        <taxon>Bacillati</taxon>
        <taxon>Cyanobacteriota</taxon>
        <taxon>Cyanophyceae</taxon>
        <taxon>Acaryochloridales</taxon>
        <taxon>Acaryochloridaceae</taxon>
        <taxon>Acaryochloris</taxon>
    </lineage>
</organism>
<dbReference type="EMBL" id="CP000839">
    <property type="protein sequence ID" value="ABW31963.1"/>
    <property type="molecule type" value="Genomic_DNA"/>
</dbReference>
<keyword evidence="1" id="KW-0560">Oxidoreductase</keyword>
<keyword evidence="1" id="KW-0223">Dioxygenase</keyword>
<name>A8ZLD6_ACAM1</name>
<accession>A8ZLD6</accession>
<protein>
    <submittedName>
        <fullName evidence="1">Dioxygenase, putative</fullName>
    </submittedName>
</protein>
<dbReference type="KEGG" id="amr:AM1_B0244"/>
<sequence>MSKLYFRETVSNQIFTQSPYNIREQSRIRNDQDGIFRNGGDQLITELTHDSATGAYAGIFNVGLELR</sequence>
<dbReference type="GO" id="GO:0051213">
    <property type="term" value="F:dioxygenase activity"/>
    <property type="evidence" value="ECO:0007669"/>
    <property type="project" value="UniProtKB-KW"/>
</dbReference>
<keyword evidence="2" id="KW-1185">Reference proteome</keyword>
<geneLocation type="plasmid" evidence="1 2">
    <name>pREB2</name>
</geneLocation>
<keyword evidence="1" id="KW-0614">Plasmid</keyword>